<dbReference type="STRING" id="1408281.Epro_1140"/>
<evidence type="ECO:0000313" key="2">
    <source>
        <dbReference type="EMBL" id="AKL98519.1"/>
    </source>
</evidence>
<name>A0A0G3WM33_9BACT</name>
<keyword evidence="1" id="KW-0812">Transmembrane</keyword>
<keyword evidence="1" id="KW-1133">Transmembrane helix</keyword>
<feature type="transmembrane region" description="Helical" evidence="1">
    <location>
        <begin position="160"/>
        <end position="178"/>
    </location>
</feature>
<keyword evidence="1" id="KW-0472">Membrane</keyword>
<evidence type="ECO:0000313" key="3">
    <source>
        <dbReference type="Proteomes" id="UP000035337"/>
    </source>
</evidence>
<dbReference type="KEGG" id="epo:Epro_1140"/>
<dbReference type="AlphaFoldDB" id="A0A0G3WM33"/>
<feature type="transmembrane region" description="Helical" evidence="1">
    <location>
        <begin position="12"/>
        <end position="28"/>
    </location>
</feature>
<dbReference type="EMBL" id="CP009498">
    <property type="protein sequence ID" value="AKL98519.1"/>
    <property type="molecule type" value="Genomic_DNA"/>
</dbReference>
<protein>
    <submittedName>
        <fullName evidence="2">Uncharacterized protein</fullName>
    </submittedName>
</protein>
<organism evidence="2 3">
    <name type="scientific">Endomicrobium proavitum</name>
    <dbReference type="NCBI Taxonomy" id="1408281"/>
    <lineage>
        <taxon>Bacteria</taxon>
        <taxon>Pseudomonadati</taxon>
        <taxon>Elusimicrobiota</taxon>
        <taxon>Endomicrobiia</taxon>
        <taxon>Endomicrobiales</taxon>
        <taxon>Endomicrobiaceae</taxon>
        <taxon>Endomicrobium</taxon>
    </lineage>
</organism>
<evidence type="ECO:0000256" key="1">
    <source>
        <dbReference type="SAM" id="Phobius"/>
    </source>
</evidence>
<dbReference type="Proteomes" id="UP000035337">
    <property type="component" value="Chromosome"/>
</dbReference>
<feature type="transmembrane region" description="Helical" evidence="1">
    <location>
        <begin position="116"/>
        <end position="148"/>
    </location>
</feature>
<feature type="transmembrane region" description="Helical" evidence="1">
    <location>
        <begin position="86"/>
        <end position="104"/>
    </location>
</feature>
<keyword evidence="3" id="KW-1185">Reference proteome</keyword>
<gene>
    <name evidence="2" type="ORF">Epro_1140</name>
</gene>
<dbReference type="RefSeq" id="WP_052571129.1">
    <property type="nucleotide sequence ID" value="NZ_CP009498.1"/>
</dbReference>
<feature type="transmembrane region" description="Helical" evidence="1">
    <location>
        <begin position="61"/>
        <end position="80"/>
    </location>
</feature>
<dbReference type="PROSITE" id="PS51257">
    <property type="entry name" value="PROKAR_LIPOPROTEIN"/>
    <property type="match status" value="1"/>
</dbReference>
<feature type="transmembrane region" description="Helical" evidence="1">
    <location>
        <begin position="34"/>
        <end position="54"/>
    </location>
</feature>
<accession>A0A0G3WM33</accession>
<proteinExistence type="predicted"/>
<sequence>MDRIENKVFPPLAVITAITIISCVYESFINRFSFGALLNIALYILVVMLCYICVLKIYKHYTAAFVAAFFLAIAPNFVNIFSVNPVTFASFILALWSIAVYTLTDSSGLKHNQAKIYFIFSVILYAASLALSSYPVLAPVILLAYEIISKDDVQTASKRLIPFTALALIYIVLKVAGLY</sequence>
<reference evidence="2 3" key="1">
    <citation type="submission" date="2014-09" db="EMBL/GenBank/DDBJ databases">
        <title>Complete genome sequence of Endomicrobium proavitum.</title>
        <authorList>
            <person name="Zheng H."/>
        </authorList>
    </citation>
    <scope>NUCLEOTIDE SEQUENCE [LARGE SCALE GENOMIC DNA]</scope>
    <source>
        <strain evidence="2 3">Rsa215</strain>
    </source>
</reference>